<sequence length="408" mass="47997">MQLNNYPTFHLTYCTNIHPGERWEEVLEQLKTHIPDLKQRLSPGRPFGIGLRLSSRAASELKQRDRLDEFRQWLGQEDCYVFTMNGFPYGDFHRRRVKDLVYSPDWRTEERVAYTMNLADILAELVPIGMDGGISTSPISYKYWLQQHSLKEQAFREGSKNLARVAYSLAGIRREKGKLLHIDIEPEPDCLLENSRETIDFFKHWLLPVGSTFLTDEYGIDPVEAEVMLKEHIRLCYDTCHFAVEYEDPAEVLREMKEAGIKVGKVQVSAALKVELPGSDEGRRQIEKQLQDFDEATYLHQVVERRGNDLLFRYRDLDQALPHIFEEQAREWRIHYHVPLFVDAYGRLNSTQSDIRKSLDFLKENAAMCRHFEIETYTWEVLPEELKKDSADSIEREYRWVLGEFRDE</sequence>
<evidence type="ECO:0000313" key="2">
    <source>
        <dbReference type="Proteomes" id="UP000184041"/>
    </source>
</evidence>
<reference evidence="1 2" key="1">
    <citation type="submission" date="2016-11" db="EMBL/GenBank/DDBJ databases">
        <authorList>
            <person name="Jaros S."/>
            <person name="Januszkiewicz K."/>
            <person name="Wedrychowicz H."/>
        </authorList>
    </citation>
    <scope>NUCLEOTIDE SEQUENCE [LARGE SCALE GENOMIC DNA]</scope>
    <source>
        <strain evidence="1 2">DSM 21986</strain>
    </source>
</reference>
<evidence type="ECO:0000313" key="1">
    <source>
        <dbReference type="EMBL" id="SHF63526.1"/>
    </source>
</evidence>
<accession>A0A1M5D963</accession>
<dbReference type="EMBL" id="FQUS01000011">
    <property type="protein sequence ID" value="SHF63526.1"/>
    <property type="molecule type" value="Genomic_DNA"/>
</dbReference>
<organism evidence="1 2">
    <name type="scientific">Fodinibius roseus</name>
    <dbReference type="NCBI Taxonomy" id="1194090"/>
    <lineage>
        <taxon>Bacteria</taxon>
        <taxon>Pseudomonadati</taxon>
        <taxon>Balneolota</taxon>
        <taxon>Balneolia</taxon>
        <taxon>Balneolales</taxon>
        <taxon>Balneolaceae</taxon>
        <taxon>Fodinibius</taxon>
    </lineage>
</organism>
<dbReference type="RefSeq" id="WP_073063965.1">
    <property type="nucleotide sequence ID" value="NZ_FQUS01000011.1"/>
</dbReference>
<dbReference type="GO" id="GO:0008270">
    <property type="term" value="F:zinc ion binding"/>
    <property type="evidence" value="ECO:0007669"/>
    <property type="project" value="InterPro"/>
</dbReference>
<evidence type="ECO:0008006" key="3">
    <source>
        <dbReference type="Google" id="ProtNLM"/>
    </source>
</evidence>
<dbReference type="Proteomes" id="UP000184041">
    <property type="component" value="Unassembled WGS sequence"/>
</dbReference>
<dbReference type="STRING" id="1194090.SAMN05443144_11137"/>
<dbReference type="AlphaFoldDB" id="A0A1M5D963"/>
<dbReference type="OrthoDB" id="9785907at2"/>
<dbReference type="SUPFAM" id="SSF51658">
    <property type="entry name" value="Xylose isomerase-like"/>
    <property type="match status" value="1"/>
</dbReference>
<dbReference type="InterPro" id="IPR036237">
    <property type="entry name" value="Xyl_isomerase-like_sf"/>
</dbReference>
<keyword evidence="2" id="KW-1185">Reference proteome</keyword>
<dbReference type="InterPro" id="IPR018246">
    <property type="entry name" value="AP_endonuc_F2_Zn_BS"/>
</dbReference>
<name>A0A1M5D963_9BACT</name>
<dbReference type="Gene3D" id="3.20.20.150">
    <property type="entry name" value="Divalent-metal-dependent TIM barrel enzymes"/>
    <property type="match status" value="1"/>
</dbReference>
<dbReference type="NCBIfam" id="NF035939">
    <property type="entry name" value="TIM_EboE"/>
    <property type="match status" value="1"/>
</dbReference>
<proteinExistence type="predicted"/>
<dbReference type="PROSITE" id="PS00730">
    <property type="entry name" value="AP_NUCLEASE_F2_2"/>
    <property type="match status" value="1"/>
</dbReference>
<protein>
    <recommendedName>
        <fullName evidence="3">Xylose isomerase-like TIM barrel</fullName>
    </recommendedName>
</protein>
<gene>
    <name evidence="1" type="ORF">SAMN05443144_11137</name>
</gene>